<evidence type="ECO:0000259" key="6">
    <source>
        <dbReference type="Pfam" id="PF05843"/>
    </source>
</evidence>
<feature type="region of interest" description="Disordered" evidence="5">
    <location>
        <begin position="954"/>
        <end position="1056"/>
    </location>
</feature>
<evidence type="ECO:0000256" key="4">
    <source>
        <dbReference type="PROSITE-ProRule" id="PRU00339"/>
    </source>
</evidence>
<dbReference type="Pfam" id="PF05843">
    <property type="entry name" value="Suf"/>
    <property type="match status" value="2"/>
</dbReference>
<comment type="caution">
    <text evidence="7">The sequence shown here is derived from an EMBL/GenBank/DDBJ whole genome shotgun (WGS) entry which is preliminary data.</text>
</comment>
<organism evidence="7 8">
    <name type="scientific">Zingiber officinale</name>
    <name type="common">Ginger</name>
    <name type="synonym">Amomum zingiber</name>
    <dbReference type="NCBI Taxonomy" id="94328"/>
    <lineage>
        <taxon>Eukaryota</taxon>
        <taxon>Viridiplantae</taxon>
        <taxon>Streptophyta</taxon>
        <taxon>Embryophyta</taxon>
        <taxon>Tracheophyta</taxon>
        <taxon>Spermatophyta</taxon>
        <taxon>Magnoliopsida</taxon>
        <taxon>Liliopsida</taxon>
        <taxon>Zingiberales</taxon>
        <taxon>Zingiberaceae</taxon>
        <taxon>Zingiber</taxon>
    </lineage>
</organism>
<reference evidence="7 8" key="1">
    <citation type="submission" date="2020-08" db="EMBL/GenBank/DDBJ databases">
        <title>Plant Genome Project.</title>
        <authorList>
            <person name="Zhang R.-G."/>
        </authorList>
    </citation>
    <scope>NUCLEOTIDE SEQUENCE [LARGE SCALE GENOMIC DNA]</scope>
    <source>
        <tissue evidence="7">Rhizome</tissue>
    </source>
</reference>
<name>A0A8J5GLL1_ZINOF</name>
<keyword evidence="8" id="KW-1185">Reference proteome</keyword>
<comment type="subcellular location">
    <subcellularLocation>
        <location evidence="1">Nucleus</location>
    </subcellularLocation>
</comment>
<dbReference type="SMART" id="SM00386">
    <property type="entry name" value="HAT"/>
    <property type="match status" value="6"/>
</dbReference>
<feature type="compositionally biased region" description="Polar residues" evidence="5">
    <location>
        <begin position="955"/>
        <end position="982"/>
    </location>
</feature>
<dbReference type="GO" id="GO:0003729">
    <property type="term" value="F:mRNA binding"/>
    <property type="evidence" value="ECO:0007669"/>
    <property type="project" value="TreeGrafter"/>
</dbReference>
<dbReference type="SUPFAM" id="SSF48452">
    <property type="entry name" value="TPR-like"/>
    <property type="match status" value="2"/>
</dbReference>
<gene>
    <name evidence="7" type="ORF">ZIOFF_027533</name>
</gene>
<proteinExistence type="predicted"/>
<dbReference type="GO" id="GO:0031124">
    <property type="term" value="P:mRNA 3'-end processing"/>
    <property type="evidence" value="ECO:0007669"/>
    <property type="project" value="InterPro"/>
</dbReference>
<evidence type="ECO:0000313" key="7">
    <source>
        <dbReference type="EMBL" id="KAG6509540.1"/>
    </source>
</evidence>
<dbReference type="Gene3D" id="1.25.40.1040">
    <property type="match status" value="1"/>
</dbReference>
<feature type="compositionally biased region" description="Low complexity" evidence="5">
    <location>
        <begin position="1029"/>
        <end position="1047"/>
    </location>
</feature>
<dbReference type="PANTHER" id="PTHR19980:SF0">
    <property type="entry name" value="CLEAVAGE STIMULATION FACTOR SUBUNIT 3"/>
    <property type="match status" value="1"/>
</dbReference>
<feature type="repeat" description="TPR" evidence="4">
    <location>
        <begin position="304"/>
        <end position="337"/>
    </location>
</feature>
<dbReference type="InterPro" id="IPR003107">
    <property type="entry name" value="HAT"/>
</dbReference>
<dbReference type="InterPro" id="IPR008847">
    <property type="entry name" value="Suf"/>
</dbReference>
<feature type="domain" description="Suppressor of forked" evidence="6">
    <location>
        <begin position="21"/>
        <end position="448"/>
    </location>
</feature>
<evidence type="ECO:0000256" key="3">
    <source>
        <dbReference type="ARBA" id="ARBA00023242"/>
    </source>
</evidence>
<protein>
    <recommendedName>
        <fullName evidence="6">Suppressor of forked domain-containing protein</fullName>
    </recommendedName>
</protein>
<evidence type="ECO:0000313" key="8">
    <source>
        <dbReference type="Proteomes" id="UP000734854"/>
    </source>
</evidence>
<keyword evidence="4" id="KW-0802">TPR repeat</keyword>
<dbReference type="FunFam" id="1.25.40.1040:FF:000005">
    <property type="entry name" value="Cleavage stimulation factor subunit 77"/>
    <property type="match status" value="1"/>
</dbReference>
<evidence type="ECO:0000256" key="5">
    <source>
        <dbReference type="SAM" id="MobiDB-lite"/>
    </source>
</evidence>
<feature type="compositionally biased region" description="Basic and acidic residues" evidence="5">
    <location>
        <begin position="986"/>
        <end position="1000"/>
    </location>
</feature>
<accession>A0A8J5GLL1</accession>
<evidence type="ECO:0000256" key="1">
    <source>
        <dbReference type="ARBA" id="ARBA00004123"/>
    </source>
</evidence>
<dbReference type="InterPro" id="IPR011990">
    <property type="entry name" value="TPR-like_helical_dom_sf"/>
</dbReference>
<dbReference type="InterPro" id="IPR019734">
    <property type="entry name" value="TPR_rpt"/>
</dbReference>
<dbReference type="PROSITE" id="PS50005">
    <property type="entry name" value="TPR"/>
    <property type="match status" value="1"/>
</dbReference>
<feature type="domain" description="Suppressor of forked" evidence="6">
    <location>
        <begin position="539"/>
        <end position="616"/>
    </location>
</feature>
<sequence>MLCALPSGFSDWEAFCDDGTTTDIYNVEAAEILANEAQLLSIAEATPIYEQLLSTFPTAAKYWKQYVEAYITTHNDEVTKQIFSRCLLNCLQISLWRCYINFIRKVNEKKGTEGLEETRKAFDFMLNYVGYDISSGPVWLEYIAFLKSLPVGAVTTAQEESHRMANLRKVYQRAIVTPTHHVEQLWKDYENFENSVNRTAAKGLVSEYQPKFNSARAVYKERKKYLDEIDWNMLAIPPNGSYKEEQQCMAWKRLLVFERGNPQRVDSASANRRITFCFEQVPQIPGYYVPITNSQCLMYLYHYPDIWYDYATWHASSGSVDSAAKVFQRALKALPDSELLKYAYAELEESRGAIQSAKKIYESFLVSNSGATSLAQIQYIRFLRRSEGIEAARKYFLDARKSPSCTYHVFVAYATVVFCVDKDSKVAHNIFEAGLKRFMNEPGYILEEMKIRAIELSEIFQLRFQSSCHLLASMSHAVPPPPLCTFDLLPPSLPLSPFLLFCGLAHHWHLARSVHFILVTDLDCENGYALAELMLYGLYVTDHQLSGSRFRTVWKGFSKFEQTYGDLVSMLKVEQRRKEALSQMVEEGSPALENTLYDVISRYSFMDLWPCSSKDLDHLSRQERQKETRIMPVKVTDAQGKGESVEKIQKRTPELCLLKSFTPNEHEMKQDRNVVVELNLTLMVVPQVRQNWSEHDCPPDQYFWKLYIHNIWMKWKSLSLYVIGGDKVSAGLTTNSKSLPPSSKVVYPDTSRMVIYDPRQTLGSVVSATPWVPSSLVPPPNVRIQICGPLVVSSDSVVTWYGLCQLNWCGMSSFALIRVESKKHQTILEARMGMLGAAHVCVQLAPFTERKMCGVTFCYILAWEMKGTILHGMGSEVPASSNSTHTSGLPPAGNSTTAVSDILKLISPVLATFITNLPVVEVLIAIGPLPDIDVVLSILLQSPTPTTRIGKPAVSLQQMQAGPGPSTSDLSGSTKTRMNNGPSHKLPRDEQSGKRKYLDRQEDDESTTEQSRPLPKDVFRLRQMHRSRGLSTSQTGSAASGGSAFSGEPSVSISND</sequence>
<evidence type="ECO:0000256" key="2">
    <source>
        <dbReference type="ARBA" id="ARBA00022737"/>
    </source>
</evidence>
<dbReference type="GO" id="GO:0005634">
    <property type="term" value="C:nucleus"/>
    <property type="evidence" value="ECO:0007669"/>
    <property type="project" value="UniProtKB-SubCell"/>
</dbReference>
<keyword evidence="2" id="KW-0677">Repeat</keyword>
<dbReference type="InterPro" id="IPR045243">
    <property type="entry name" value="Rna14-like"/>
</dbReference>
<dbReference type="EMBL" id="JACMSC010000008">
    <property type="protein sequence ID" value="KAG6509540.1"/>
    <property type="molecule type" value="Genomic_DNA"/>
</dbReference>
<dbReference type="Proteomes" id="UP000734854">
    <property type="component" value="Unassembled WGS sequence"/>
</dbReference>
<dbReference type="Gene3D" id="1.25.40.10">
    <property type="entry name" value="Tetratricopeptide repeat domain"/>
    <property type="match status" value="1"/>
</dbReference>
<keyword evidence="3" id="KW-0539">Nucleus</keyword>
<dbReference type="AlphaFoldDB" id="A0A8J5GLL1"/>
<dbReference type="PANTHER" id="PTHR19980">
    <property type="entry name" value="RNA CLEAVAGE STIMULATION FACTOR"/>
    <property type="match status" value="1"/>
</dbReference>